<accession>A0A5M9ZWH5</accession>
<evidence type="ECO:0000256" key="2">
    <source>
        <dbReference type="SAM" id="SignalP"/>
    </source>
</evidence>
<feature type="signal peptide" evidence="2">
    <location>
        <begin position="1"/>
        <end position="33"/>
    </location>
</feature>
<comment type="caution">
    <text evidence="4">The sequence shown here is derived from an EMBL/GenBank/DDBJ whole genome shotgun (WGS) entry which is preliminary data.</text>
</comment>
<dbReference type="InterPro" id="IPR041033">
    <property type="entry name" value="SpaA_PFL_dom_1"/>
</dbReference>
<dbReference type="Gene3D" id="2.60.40.10">
    <property type="entry name" value="Immunoglobulins"/>
    <property type="match status" value="1"/>
</dbReference>
<feature type="chain" id="PRO_5024276047" description="SpaA-like prealbumin fold domain-containing protein" evidence="2">
    <location>
        <begin position="34"/>
        <end position="632"/>
    </location>
</feature>
<keyword evidence="1" id="KW-1133">Transmembrane helix</keyword>
<dbReference type="EMBL" id="RZUI01000001">
    <property type="protein sequence ID" value="KAA8831991.1"/>
    <property type="molecule type" value="Genomic_DNA"/>
</dbReference>
<dbReference type="RefSeq" id="WP_150380408.1">
    <property type="nucleotide sequence ID" value="NZ_RZUI01000001.1"/>
</dbReference>
<dbReference type="GO" id="GO:0005975">
    <property type="term" value="P:carbohydrate metabolic process"/>
    <property type="evidence" value="ECO:0007669"/>
    <property type="project" value="UniProtKB-ARBA"/>
</dbReference>
<dbReference type="OrthoDB" id="3240140at2"/>
<reference evidence="4 5" key="1">
    <citation type="journal article" date="2019" name="Syst. Appl. Microbiol.">
        <title>Characterization of Bifidobacterium species in feaces of the Egyptian fruit bat: Description of B. vespertilionis sp. nov. and B. rousetti sp. nov.</title>
        <authorList>
            <person name="Modesto M."/>
            <person name="Satti M."/>
            <person name="Watanabe K."/>
            <person name="Puglisi E."/>
            <person name="Morelli L."/>
            <person name="Huang C.-H."/>
            <person name="Liou J.-S."/>
            <person name="Miyashita M."/>
            <person name="Tamura T."/>
            <person name="Saito S."/>
            <person name="Mori K."/>
            <person name="Huang L."/>
            <person name="Sciavilla P."/>
            <person name="Sandri C."/>
            <person name="Spiezio C."/>
            <person name="Vitali F."/>
            <person name="Cavalieri D."/>
            <person name="Perpetuini G."/>
            <person name="Tofalo R."/>
            <person name="Bonetti A."/>
            <person name="Arita M."/>
            <person name="Mattarelli P."/>
        </authorList>
    </citation>
    <scope>NUCLEOTIDE SEQUENCE [LARGE SCALE GENOMIC DNA]</scope>
    <source>
        <strain evidence="4 5">RST7</strain>
    </source>
</reference>
<name>A0A5M9ZWH5_9BIFI</name>
<evidence type="ECO:0000313" key="5">
    <source>
        <dbReference type="Proteomes" id="UP000412028"/>
    </source>
</evidence>
<dbReference type="InterPro" id="IPR013783">
    <property type="entry name" value="Ig-like_fold"/>
</dbReference>
<dbReference type="AlphaFoldDB" id="A0A5M9ZWH5"/>
<evidence type="ECO:0000259" key="3">
    <source>
        <dbReference type="Pfam" id="PF17802"/>
    </source>
</evidence>
<keyword evidence="1" id="KW-0812">Transmembrane</keyword>
<evidence type="ECO:0000256" key="1">
    <source>
        <dbReference type="SAM" id="Phobius"/>
    </source>
</evidence>
<dbReference type="Proteomes" id="UP000412028">
    <property type="component" value="Unassembled WGS sequence"/>
</dbReference>
<gene>
    <name evidence="4" type="ORF">EMO89_00230</name>
</gene>
<keyword evidence="1" id="KW-0472">Membrane</keyword>
<dbReference type="Gene3D" id="2.60.40.740">
    <property type="match status" value="1"/>
</dbReference>
<evidence type="ECO:0000313" key="4">
    <source>
        <dbReference type="EMBL" id="KAA8831991.1"/>
    </source>
</evidence>
<protein>
    <recommendedName>
        <fullName evidence="3">SpaA-like prealbumin fold domain-containing protein</fullName>
    </recommendedName>
</protein>
<dbReference type="Pfam" id="PF17802">
    <property type="entry name" value="SpaA"/>
    <property type="match status" value="1"/>
</dbReference>
<proteinExistence type="predicted"/>
<feature type="domain" description="SpaA-like prealbumin fold" evidence="3">
    <location>
        <begin position="418"/>
        <end position="516"/>
    </location>
</feature>
<organism evidence="4 5">
    <name type="scientific">Bifidobacterium tissieri</name>
    <dbReference type="NCBI Taxonomy" id="1630162"/>
    <lineage>
        <taxon>Bacteria</taxon>
        <taxon>Bacillati</taxon>
        <taxon>Actinomycetota</taxon>
        <taxon>Actinomycetes</taxon>
        <taxon>Bifidobacteriales</taxon>
        <taxon>Bifidobacteriaceae</taxon>
        <taxon>Bifidobacterium</taxon>
    </lineage>
</organism>
<keyword evidence="2" id="KW-0732">Signal</keyword>
<feature type="transmembrane region" description="Helical" evidence="1">
    <location>
        <begin position="598"/>
        <end position="619"/>
    </location>
</feature>
<sequence length="632" mass="66341">MSRTVVTRKLAAIAAASATLLAGAALGVSAANAAAAPTQDSNDIVVTSSTGATLKNRSLKAYKIASYSDVTYDKDGQVEGFDLHSSISDDALKAALQTVTGKTWDELHVGADANSSPIQYVADHFQGTTVDDKGNTVLAKDDVYGNKRAGSELMRQFVDALRKQDPSAFAAGDAVTGTVSVVTPDDQNTPENEEKDAVTFDVPTDGEGIYVIQDETKAQEAGETESLAMLLGSPFKADGFDANAPKYVVNLANGQTVGSLFLKADKVVISKTTDESPVTLDSKRTFTVTANVPLDYAYYTKNISYVITDNPTDNILGRDNLTVTTDGGKTTLAEGTDYEVADVPAGQDGADDPNDFTVTLKDPKALAGKTIVVTYDSTVDSLADKMGNDVKVDYTNSSYTDGTGETTETHQNVYQADLALKKTDIADATKNLAGAQFTVTKGDNNDAVSWAKDGDTYTESNRANSGRASVVTTGADGSLNLKGLAADADAAVTYHFEETAAPAGYRLGDHVKFDVTLTPVFDANGRLTKIQYKLVSANNGQFNNFLDLNKGAEGELSLDNTVEVNAPEQGAASTILAKSMTVENTKNPSDFAPTGAALLQYVAAIIVLSAAGGTMLYAAKRHGKDKGQAIAA</sequence>